<organism evidence="3 4">
    <name type="scientific">Artemia franciscana</name>
    <name type="common">Brine shrimp</name>
    <name type="synonym">Artemia sanfranciscana</name>
    <dbReference type="NCBI Taxonomy" id="6661"/>
    <lineage>
        <taxon>Eukaryota</taxon>
        <taxon>Metazoa</taxon>
        <taxon>Ecdysozoa</taxon>
        <taxon>Arthropoda</taxon>
        <taxon>Crustacea</taxon>
        <taxon>Branchiopoda</taxon>
        <taxon>Anostraca</taxon>
        <taxon>Artemiidae</taxon>
        <taxon>Artemia</taxon>
    </lineage>
</organism>
<feature type="compositionally biased region" description="Polar residues" evidence="1">
    <location>
        <begin position="111"/>
        <end position="139"/>
    </location>
</feature>
<keyword evidence="2" id="KW-0732">Signal</keyword>
<gene>
    <name evidence="3" type="ORF">QYM36_010738</name>
</gene>
<comment type="caution">
    <text evidence="3">The sequence shown here is derived from an EMBL/GenBank/DDBJ whole genome shotgun (WGS) entry which is preliminary data.</text>
</comment>
<dbReference type="AlphaFoldDB" id="A0AA88LCE4"/>
<keyword evidence="4" id="KW-1185">Reference proteome</keyword>
<evidence type="ECO:0000313" key="4">
    <source>
        <dbReference type="Proteomes" id="UP001187531"/>
    </source>
</evidence>
<evidence type="ECO:0000313" key="3">
    <source>
        <dbReference type="EMBL" id="KAK2716250.1"/>
    </source>
</evidence>
<reference evidence="3" key="1">
    <citation type="submission" date="2023-07" db="EMBL/GenBank/DDBJ databases">
        <title>Chromosome-level genome assembly of Artemia franciscana.</title>
        <authorList>
            <person name="Jo E."/>
        </authorList>
    </citation>
    <scope>NUCLEOTIDE SEQUENCE</scope>
    <source>
        <tissue evidence="3">Whole body</tissue>
    </source>
</reference>
<feature type="chain" id="PRO_5041640228" evidence="2">
    <location>
        <begin position="24"/>
        <end position="326"/>
    </location>
</feature>
<proteinExistence type="predicted"/>
<evidence type="ECO:0000256" key="1">
    <source>
        <dbReference type="SAM" id="MobiDB-lite"/>
    </source>
</evidence>
<evidence type="ECO:0000256" key="2">
    <source>
        <dbReference type="SAM" id="SignalP"/>
    </source>
</evidence>
<feature type="signal peptide" evidence="2">
    <location>
        <begin position="1"/>
        <end position="23"/>
    </location>
</feature>
<sequence length="326" mass="36706">MVARKILVQGLIFQKVLISLSIAFNGNQQTSYYPTPRVVEEFDYRLTGVRSTYLDDIRDSRLIGERPTYPERYYPPCSISPELCNRLHEKPNRYRNRFQSYIDYARDRPYGQQNTQVTEHASETTNTSISERSTGNDTSISKERDSLYSSSLLENLLSGGKIKKESKNRIELGATNSTQLSESAKKLLEFGSIPASVPITTSDVANLSDRLTSTGVPVSPALTVLQELKSLDIGNDSFIDTDESEETVDSEEDGFTVGDPGDFLSSIRFRPVKFRPFHVLEIYDHPIQAYPRLAKPVRADSIISLLKNNFAEVVEELQNEDTETGL</sequence>
<dbReference type="EMBL" id="JAVRJZ010000012">
    <property type="protein sequence ID" value="KAK2716250.1"/>
    <property type="molecule type" value="Genomic_DNA"/>
</dbReference>
<protein>
    <submittedName>
        <fullName evidence="3">Uncharacterized protein</fullName>
    </submittedName>
</protein>
<accession>A0AA88LCE4</accession>
<feature type="region of interest" description="Disordered" evidence="1">
    <location>
        <begin position="111"/>
        <end position="143"/>
    </location>
</feature>
<dbReference type="Proteomes" id="UP001187531">
    <property type="component" value="Unassembled WGS sequence"/>
</dbReference>
<name>A0AA88LCE4_ARTSF</name>